<feature type="region of interest" description="Disordered" evidence="2">
    <location>
        <begin position="37"/>
        <end position="142"/>
    </location>
</feature>
<feature type="chain" id="PRO_5026707250" evidence="3">
    <location>
        <begin position="22"/>
        <end position="367"/>
    </location>
</feature>
<feature type="compositionally biased region" description="Basic and acidic residues" evidence="2">
    <location>
        <begin position="42"/>
        <end position="65"/>
    </location>
</feature>
<dbReference type="Proteomes" id="UP000474957">
    <property type="component" value="Unassembled WGS sequence"/>
</dbReference>
<proteinExistence type="predicted"/>
<accession>A0A6L5Z1L2</accession>
<evidence type="ECO:0000313" key="4">
    <source>
        <dbReference type="EMBL" id="MSU89955.1"/>
    </source>
</evidence>
<comment type="caution">
    <text evidence="4">The sequence shown here is derived from an EMBL/GenBank/DDBJ whole genome shotgun (WGS) entry which is preliminary data.</text>
</comment>
<protein>
    <submittedName>
        <fullName evidence="4">Uncharacterized protein</fullName>
    </submittedName>
</protein>
<evidence type="ECO:0000256" key="2">
    <source>
        <dbReference type="SAM" id="MobiDB-lite"/>
    </source>
</evidence>
<gene>
    <name evidence="4" type="ORF">GE300_10075</name>
</gene>
<feature type="signal peptide" evidence="3">
    <location>
        <begin position="1"/>
        <end position="21"/>
    </location>
</feature>
<keyword evidence="5" id="KW-1185">Reference proteome</keyword>
<feature type="coiled-coil region" evidence="1">
    <location>
        <begin position="220"/>
        <end position="285"/>
    </location>
</feature>
<feature type="compositionally biased region" description="Low complexity" evidence="2">
    <location>
        <begin position="125"/>
        <end position="138"/>
    </location>
</feature>
<organism evidence="4 5">
    <name type="scientific">Halovulum marinum</name>
    <dbReference type="NCBI Taxonomy" id="2662447"/>
    <lineage>
        <taxon>Bacteria</taxon>
        <taxon>Pseudomonadati</taxon>
        <taxon>Pseudomonadota</taxon>
        <taxon>Alphaproteobacteria</taxon>
        <taxon>Rhodobacterales</taxon>
        <taxon>Paracoccaceae</taxon>
        <taxon>Halovulum</taxon>
    </lineage>
</organism>
<name>A0A6L5Z1L2_9RHOB</name>
<dbReference type="RefSeq" id="WP_154446441.1">
    <property type="nucleotide sequence ID" value="NZ_WIND01000006.1"/>
</dbReference>
<keyword evidence="1" id="KW-0175">Coiled coil</keyword>
<sequence>MHFIRPLTTSAAALALGTALALTPVAQGVWNLDAALAQGKGNSDKDKGGDKGGRGGGRDKEERGRGSSGSATSVQRADRTPPGQAKKTETAAPGGVFVPPGQAKKSAPVAATTDGGARRVPPGQAKKATATEQQAYAEPLPEDGIVLEELEPKGKNIRAQLGALNAAHASENALQNASPNSRVGRIAAYRDEILAGREAAGELEEARALLETLDAPEREIDEIRTDLGDTRDRIETLREDIDLLEQAVADGTGDPDALAAARAELRELRDDRSALRDELTEAQDYAEAEFLVDELEDEILLSVEESNGLLDLAANKPVTDDVEVEVQRLLGLDGDPLADVVADVVADAEEEEFDDGTGDEPVIIVVD</sequence>
<reference evidence="4 5" key="1">
    <citation type="submission" date="2019-10" db="EMBL/GenBank/DDBJ databases">
        <title>Cognatihalovulum marinum gen. nov. sp. nov., a new member of the family Rhodobacteraceae isolated from deep seawater of the Northwest Indian Ocean.</title>
        <authorList>
            <person name="Ruan C."/>
            <person name="Wang J."/>
            <person name="Zheng X."/>
            <person name="Song L."/>
            <person name="Zhu Y."/>
            <person name="Huang Y."/>
            <person name="Lu Z."/>
            <person name="Du W."/>
            <person name="Huang L."/>
            <person name="Dai X."/>
        </authorList>
    </citation>
    <scope>NUCLEOTIDE SEQUENCE [LARGE SCALE GENOMIC DNA]</scope>
    <source>
        <strain evidence="4 5">2CG4</strain>
    </source>
</reference>
<keyword evidence="3" id="KW-0732">Signal</keyword>
<evidence type="ECO:0000313" key="5">
    <source>
        <dbReference type="Proteomes" id="UP000474957"/>
    </source>
</evidence>
<dbReference type="EMBL" id="WIND01000006">
    <property type="protein sequence ID" value="MSU89955.1"/>
    <property type="molecule type" value="Genomic_DNA"/>
</dbReference>
<evidence type="ECO:0000256" key="1">
    <source>
        <dbReference type="SAM" id="Coils"/>
    </source>
</evidence>
<dbReference type="AlphaFoldDB" id="A0A6L5Z1L2"/>
<evidence type="ECO:0000256" key="3">
    <source>
        <dbReference type="SAM" id="SignalP"/>
    </source>
</evidence>